<dbReference type="InterPro" id="IPR001753">
    <property type="entry name" value="Enoyl-CoA_hydra/iso"/>
</dbReference>
<dbReference type="Pfam" id="PF00378">
    <property type="entry name" value="ECH_1"/>
    <property type="match status" value="1"/>
</dbReference>
<sequence length="257" mass="27698">MSTITLSVAGKIAKITINRADKRNALNKAMWQQLADFCDQLANDIKPRVVVIQAEGDKAFSAGADIAELTEMLASPELLQQNNDIVQQAQLKLQRLPCVTIAAINGACFGGGLGIALCCDFRIAASHATFAITPAKLGLLYSIEDTQRLVQTVGLATAKAMLYLGKAQTAEQAINNKLIHQVVAANELDSAVQSFIHDIVAASGSAIQGMKQTLAYLMDDPTLQQAEIRQLSKQAFDSKDFKKASQAFITKTKVEFD</sequence>
<dbReference type="PANTHER" id="PTHR11941:SF54">
    <property type="entry name" value="ENOYL-COA HYDRATASE, MITOCHONDRIAL"/>
    <property type="match status" value="1"/>
</dbReference>
<dbReference type="InterPro" id="IPR029045">
    <property type="entry name" value="ClpP/crotonase-like_dom_sf"/>
</dbReference>
<evidence type="ECO:0008006" key="5">
    <source>
        <dbReference type="Google" id="ProtNLM"/>
    </source>
</evidence>
<name>A0A1E7Q7Q7_9GAMM</name>
<dbReference type="AlphaFoldDB" id="A0A1E7Q7Q7"/>
<dbReference type="EMBL" id="MKEK01000001">
    <property type="protein sequence ID" value="OEY70167.1"/>
    <property type="molecule type" value="Genomic_DNA"/>
</dbReference>
<reference evidence="4" key="1">
    <citation type="submission" date="2016-09" db="EMBL/GenBank/DDBJ databases">
        <authorList>
            <person name="Wan X."/>
            <person name="Hou S."/>
        </authorList>
    </citation>
    <scope>NUCLEOTIDE SEQUENCE [LARGE SCALE GENOMIC DNA]</scope>
    <source>
        <strain evidence="4">KH87</strain>
    </source>
</reference>
<dbReference type="SUPFAM" id="SSF52096">
    <property type="entry name" value="ClpP/crotonase"/>
    <property type="match status" value="1"/>
</dbReference>
<evidence type="ECO:0000256" key="1">
    <source>
        <dbReference type="ARBA" id="ARBA00005254"/>
    </source>
</evidence>
<dbReference type="PROSITE" id="PS00166">
    <property type="entry name" value="ENOYL_COA_HYDRATASE"/>
    <property type="match status" value="1"/>
</dbReference>
<dbReference type="CDD" id="cd06558">
    <property type="entry name" value="crotonase-like"/>
    <property type="match status" value="1"/>
</dbReference>
<protein>
    <recommendedName>
        <fullName evidence="5">Enoyl-CoA hydratase</fullName>
    </recommendedName>
</protein>
<gene>
    <name evidence="3" type="ORF">BI198_11775</name>
</gene>
<dbReference type="STRING" id="1628148.BI198_11775"/>
<dbReference type="InterPro" id="IPR018376">
    <property type="entry name" value="Enoyl-CoA_hyd/isom_CS"/>
</dbReference>
<accession>A0A1E7Q7Q7</accession>
<keyword evidence="4" id="KW-1185">Reference proteome</keyword>
<proteinExistence type="inferred from homology"/>
<dbReference type="Gene3D" id="3.90.226.10">
    <property type="entry name" value="2-enoyl-CoA Hydratase, Chain A, domain 1"/>
    <property type="match status" value="1"/>
</dbReference>
<evidence type="ECO:0000313" key="3">
    <source>
        <dbReference type="EMBL" id="OEY70167.1"/>
    </source>
</evidence>
<comment type="caution">
    <text evidence="3">The sequence shown here is derived from an EMBL/GenBank/DDBJ whole genome shotgun (WGS) entry which is preliminary data.</text>
</comment>
<dbReference type="GO" id="GO:0003824">
    <property type="term" value="F:catalytic activity"/>
    <property type="evidence" value="ECO:0007669"/>
    <property type="project" value="InterPro"/>
</dbReference>
<dbReference type="OrthoDB" id="9807606at2"/>
<comment type="similarity">
    <text evidence="1 2">Belongs to the enoyl-CoA hydratase/isomerase family.</text>
</comment>
<dbReference type="RefSeq" id="WP_070049721.1">
    <property type="nucleotide sequence ID" value="NZ_CBCSDO010000010.1"/>
</dbReference>
<dbReference type="GO" id="GO:0006635">
    <property type="term" value="P:fatty acid beta-oxidation"/>
    <property type="evidence" value="ECO:0007669"/>
    <property type="project" value="TreeGrafter"/>
</dbReference>
<evidence type="ECO:0000256" key="2">
    <source>
        <dbReference type="RuleBase" id="RU003707"/>
    </source>
</evidence>
<dbReference type="Proteomes" id="UP000242258">
    <property type="component" value="Unassembled WGS sequence"/>
</dbReference>
<organism evidence="3 4">
    <name type="scientific">Rheinheimera salexigens</name>
    <dbReference type="NCBI Taxonomy" id="1628148"/>
    <lineage>
        <taxon>Bacteria</taxon>
        <taxon>Pseudomonadati</taxon>
        <taxon>Pseudomonadota</taxon>
        <taxon>Gammaproteobacteria</taxon>
        <taxon>Chromatiales</taxon>
        <taxon>Chromatiaceae</taxon>
        <taxon>Rheinheimera</taxon>
    </lineage>
</organism>
<evidence type="ECO:0000313" key="4">
    <source>
        <dbReference type="Proteomes" id="UP000242258"/>
    </source>
</evidence>
<dbReference type="PANTHER" id="PTHR11941">
    <property type="entry name" value="ENOYL-COA HYDRATASE-RELATED"/>
    <property type="match status" value="1"/>
</dbReference>